<accession>A0A8S1LID6</accession>
<dbReference type="NCBIfam" id="TIGR00545">
    <property type="entry name" value="lipoyltrans"/>
    <property type="match status" value="1"/>
</dbReference>
<evidence type="ECO:0000256" key="8">
    <source>
        <dbReference type="ARBA" id="ARBA00048037"/>
    </source>
</evidence>
<organism evidence="10 11">
    <name type="scientific">Paramecium sonneborni</name>
    <dbReference type="NCBI Taxonomy" id="65129"/>
    <lineage>
        <taxon>Eukaryota</taxon>
        <taxon>Sar</taxon>
        <taxon>Alveolata</taxon>
        <taxon>Ciliophora</taxon>
        <taxon>Intramacronucleata</taxon>
        <taxon>Oligohymenophorea</taxon>
        <taxon>Peniculida</taxon>
        <taxon>Parameciidae</taxon>
        <taxon>Paramecium</taxon>
    </lineage>
</organism>
<evidence type="ECO:0000256" key="3">
    <source>
        <dbReference type="ARBA" id="ARBA00008242"/>
    </source>
</evidence>
<comment type="caution">
    <text evidence="10">The sequence shown here is derived from an EMBL/GenBank/DDBJ whole genome shotgun (WGS) entry which is preliminary data.</text>
</comment>
<dbReference type="OrthoDB" id="201621at2759"/>
<comment type="pathway">
    <text evidence="2">Protein modification; protein lipoylation via exogenous pathway; protein N(6)-(lipoyl)lysine from lipoate: step 1/2.</text>
</comment>
<dbReference type="PANTHER" id="PTHR12561:SF3">
    <property type="entry name" value="LIPOYLTRANSFERASE 1, MITOCHONDRIAL"/>
    <property type="match status" value="1"/>
</dbReference>
<feature type="domain" description="BPL/LPL catalytic" evidence="9">
    <location>
        <begin position="31"/>
        <end position="222"/>
    </location>
</feature>
<dbReference type="Proteomes" id="UP000692954">
    <property type="component" value="Unassembled WGS sequence"/>
</dbReference>
<evidence type="ECO:0000256" key="7">
    <source>
        <dbReference type="ARBA" id="ARBA00022840"/>
    </source>
</evidence>
<dbReference type="GO" id="GO:0009249">
    <property type="term" value="P:protein lipoylation"/>
    <property type="evidence" value="ECO:0007669"/>
    <property type="project" value="InterPro"/>
</dbReference>
<dbReference type="GO" id="GO:0005524">
    <property type="term" value="F:ATP binding"/>
    <property type="evidence" value="ECO:0007669"/>
    <property type="project" value="UniProtKB-KW"/>
</dbReference>
<sequence length="342" mass="39849">MQIIKPTIIKSNCHKIHLNLGLEQYLFSKSFIQSPILYLWQNDKTIVIGRHQNPWKECNLQLMQQNSVWLQRRSSGGGAVYQDLGNHCFTFLNAFTSQDPKTINNDILINALYNLGVEAQASGRNDIVVGDKKVSGSAYQLSLGTKINPNKIALHHGTMLIDVDQNALSQYLTPSKKKLESKGIDSVKSRVTNLKELNNSITVRQYEDELIKEFIKKYNDVEFKEFNQDQLLRIEDIKIESERLSSWEWLYQYTPQFTVNLEEKLKFGMFDVYFQVEQNIIQNGRIFTDCLYPDYITQLNQVIINKKYDFDGIKEIFNEMKLLFPQQIELSTELEQWLLKAI</sequence>
<evidence type="ECO:0000259" key="9">
    <source>
        <dbReference type="PROSITE" id="PS51733"/>
    </source>
</evidence>
<keyword evidence="11" id="KW-1185">Reference proteome</keyword>
<evidence type="ECO:0000256" key="4">
    <source>
        <dbReference type="ARBA" id="ARBA00012367"/>
    </source>
</evidence>
<comment type="pathway">
    <text evidence="1">Protein modification; protein lipoylation via exogenous pathway; protein N(6)-(lipoyl)lysine from lipoate: step 2/2.</text>
</comment>
<dbReference type="InterPro" id="IPR004143">
    <property type="entry name" value="BPL_LPL_catalytic"/>
</dbReference>
<dbReference type="PANTHER" id="PTHR12561">
    <property type="entry name" value="LIPOATE-PROTEIN LIGASE"/>
    <property type="match status" value="1"/>
</dbReference>
<evidence type="ECO:0000256" key="1">
    <source>
        <dbReference type="ARBA" id="ARBA00005085"/>
    </source>
</evidence>
<keyword evidence="7" id="KW-0067">ATP-binding</keyword>
<dbReference type="InterPro" id="IPR004562">
    <property type="entry name" value="LipoylTrfase_LipoateP_Ligase"/>
</dbReference>
<evidence type="ECO:0000256" key="5">
    <source>
        <dbReference type="ARBA" id="ARBA00022598"/>
    </source>
</evidence>
<dbReference type="PROSITE" id="PS51733">
    <property type="entry name" value="BPL_LPL_CATALYTIC"/>
    <property type="match status" value="1"/>
</dbReference>
<dbReference type="GO" id="GO:0016979">
    <property type="term" value="F:lipoate-protein ligase activity"/>
    <property type="evidence" value="ECO:0007669"/>
    <property type="project" value="UniProtKB-EC"/>
</dbReference>
<dbReference type="EC" id="6.3.1.20" evidence="4"/>
<comment type="catalytic activity">
    <reaction evidence="8">
        <text>L-lysyl-[lipoyl-carrier protein] + (R)-lipoate + ATP = N(6)-[(R)-lipoyl]-L-lysyl-[lipoyl-carrier protein] + AMP + diphosphate + H(+)</text>
        <dbReference type="Rhea" id="RHEA:49288"/>
        <dbReference type="Rhea" id="RHEA-COMP:10500"/>
        <dbReference type="Rhea" id="RHEA-COMP:10502"/>
        <dbReference type="ChEBI" id="CHEBI:15378"/>
        <dbReference type="ChEBI" id="CHEBI:29969"/>
        <dbReference type="ChEBI" id="CHEBI:30616"/>
        <dbReference type="ChEBI" id="CHEBI:33019"/>
        <dbReference type="ChEBI" id="CHEBI:83088"/>
        <dbReference type="ChEBI" id="CHEBI:83099"/>
        <dbReference type="ChEBI" id="CHEBI:456215"/>
        <dbReference type="EC" id="6.3.1.20"/>
    </reaction>
</comment>
<dbReference type="AlphaFoldDB" id="A0A8S1LID6"/>
<keyword evidence="5" id="KW-0436">Ligase</keyword>
<evidence type="ECO:0000313" key="11">
    <source>
        <dbReference type="Proteomes" id="UP000692954"/>
    </source>
</evidence>
<dbReference type="InterPro" id="IPR019491">
    <property type="entry name" value="Lipoate_protein_ligase_C"/>
</dbReference>
<reference evidence="10" key="1">
    <citation type="submission" date="2021-01" db="EMBL/GenBank/DDBJ databases">
        <authorList>
            <consortium name="Genoscope - CEA"/>
            <person name="William W."/>
        </authorList>
    </citation>
    <scope>NUCLEOTIDE SEQUENCE</scope>
</reference>
<proteinExistence type="inferred from homology"/>
<name>A0A8S1LID6_9CILI</name>
<keyword evidence="6" id="KW-0547">Nucleotide-binding</keyword>
<comment type="similarity">
    <text evidence="3">Belongs to the LplA family.</text>
</comment>
<dbReference type="GO" id="GO:0005737">
    <property type="term" value="C:cytoplasm"/>
    <property type="evidence" value="ECO:0007669"/>
    <property type="project" value="TreeGrafter"/>
</dbReference>
<dbReference type="GO" id="GO:0017118">
    <property type="term" value="F:lipoyltransferase activity"/>
    <property type="evidence" value="ECO:0007669"/>
    <property type="project" value="TreeGrafter"/>
</dbReference>
<dbReference type="EMBL" id="CAJJDN010000021">
    <property type="protein sequence ID" value="CAD8066519.1"/>
    <property type="molecule type" value="Genomic_DNA"/>
</dbReference>
<dbReference type="CDD" id="cd16443">
    <property type="entry name" value="LplA"/>
    <property type="match status" value="1"/>
</dbReference>
<evidence type="ECO:0000256" key="6">
    <source>
        <dbReference type="ARBA" id="ARBA00022741"/>
    </source>
</evidence>
<dbReference type="Pfam" id="PF10437">
    <property type="entry name" value="Lip_prot_lig_C"/>
    <property type="match status" value="1"/>
</dbReference>
<dbReference type="Pfam" id="PF21948">
    <property type="entry name" value="LplA-B_cat"/>
    <property type="match status" value="1"/>
</dbReference>
<evidence type="ECO:0000313" key="10">
    <source>
        <dbReference type="EMBL" id="CAD8066519.1"/>
    </source>
</evidence>
<protein>
    <recommendedName>
        <fullName evidence="4">lipoate--protein ligase</fullName>
        <ecNumber evidence="4">6.3.1.20</ecNumber>
    </recommendedName>
</protein>
<evidence type="ECO:0000256" key="2">
    <source>
        <dbReference type="ARBA" id="ARBA00005124"/>
    </source>
</evidence>
<gene>
    <name evidence="10" type="ORF">PSON_ATCC_30995.1.T0210376</name>
</gene>